<dbReference type="Proteomes" id="UP000694871">
    <property type="component" value="Unplaced"/>
</dbReference>
<organism evidence="7 8">
    <name type="scientific">Gekko japonicus</name>
    <name type="common">Schlegel's Japanese gecko</name>
    <dbReference type="NCBI Taxonomy" id="146911"/>
    <lineage>
        <taxon>Eukaryota</taxon>
        <taxon>Metazoa</taxon>
        <taxon>Chordata</taxon>
        <taxon>Craniata</taxon>
        <taxon>Vertebrata</taxon>
        <taxon>Euteleostomi</taxon>
        <taxon>Lepidosauria</taxon>
        <taxon>Squamata</taxon>
        <taxon>Bifurcata</taxon>
        <taxon>Gekkota</taxon>
        <taxon>Gekkonidae</taxon>
        <taxon>Gekkoninae</taxon>
        <taxon>Gekko</taxon>
    </lineage>
</organism>
<protein>
    <recommendedName>
        <fullName evidence="5">V-type proton ATPase subunit G</fullName>
    </recommendedName>
</protein>
<reference evidence="8" key="1">
    <citation type="submission" date="2025-08" db="UniProtKB">
        <authorList>
            <consortium name="RefSeq"/>
        </authorList>
    </citation>
    <scope>IDENTIFICATION</scope>
</reference>
<evidence type="ECO:0000256" key="4">
    <source>
        <dbReference type="ARBA" id="ARBA00023065"/>
    </source>
</evidence>
<name>A0ABM1KFE9_GEKJA</name>
<evidence type="ECO:0000256" key="6">
    <source>
        <dbReference type="SAM" id="Coils"/>
    </source>
</evidence>
<dbReference type="InterPro" id="IPR005124">
    <property type="entry name" value="V-ATPase_G"/>
</dbReference>
<dbReference type="GeneID" id="107115276"/>
<keyword evidence="6" id="KW-0175">Coiled coil</keyword>
<sequence length="118" mass="13880">MTSQSQGIQQLLQAEKRAKDKLEEAKKRKEKRLKQAKEEAIAEIDHYRLQREKNFRQKQTNIMGSQGNLSTKIDEETTTKIRDLASNYRKNMESMIGHLLDKVYDINPEIHPNYAYTI</sequence>
<evidence type="ECO:0000256" key="5">
    <source>
        <dbReference type="RuleBase" id="RU364019"/>
    </source>
</evidence>
<evidence type="ECO:0000313" key="8">
    <source>
        <dbReference type="RefSeq" id="XP_015272436.1"/>
    </source>
</evidence>
<evidence type="ECO:0000256" key="2">
    <source>
        <dbReference type="ARBA" id="ARBA00022448"/>
    </source>
</evidence>
<evidence type="ECO:0000256" key="3">
    <source>
        <dbReference type="ARBA" id="ARBA00022781"/>
    </source>
</evidence>
<proteinExistence type="inferred from homology"/>
<feature type="coiled-coil region" evidence="6">
    <location>
        <begin position="5"/>
        <end position="50"/>
    </location>
</feature>
<keyword evidence="4 5" id="KW-0406">Ion transport</keyword>
<comment type="function">
    <text evidence="5">Subunit of the V1 complex of vacuolar(H+)-ATPase (V-ATPase), a multisubunit enzyme composed of a peripheral complex (V1) that hydrolyzes ATP and a membrane integral complex (V0) that translocates protons. V-ATPase is responsible for acidifying and maintaining the pH of intracellular compartments and in some cell types, is targeted to the plasma membrane, where it is responsible for acidifying the extracellular environment.</text>
</comment>
<keyword evidence="3 5" id="KW-0375">Hydrogen ion transport</keyword>
<evidence type="ECO:0000313" key="7">
    <source>
        <dbReference type="Proteomes" id="UP000694871"/>
    </source>
</evidence>
<dbReference type="PANTHER" id="PTHR12713:SF5">
    <property type="entry name" value="V-TYPE PROTON ATPASE SUBUNIT G 3"/>
    <property type="match status" value="1"/>
</dbReference>
<dbReference type="Gene3D" id="1.20.5.2950">
    <property type="match status" value="1"/>
</dbReference>
<dbReference type="RefSeq" id="XP_015272436.1">
    <property type="nucleotide sequence ID" value="XM_015416950.1"/>
</dbReference>
<keyword evidence="7" id="KW-1185">Reference proteome</keyword>
<dbReference type="NCBIfam" id="TIGR01147">
    <property type="entry name" value="V_ATP_synt_G"/>
    <property type="match status" value="1"/>
</dbReference>
<accession>A0ABM1KFE9</accession>
<keyword evidence="2 5" id="KW-0813">Transport</keyword>
<gene>
    <name evidence="8" type="primary">ATP6V1G3</name>
</gene>
<dbReference type="PANTHER" id="PTHR12713">
    <property type="entry name" value="VACUOLAR ATP SYNTHASE SUBUNIT G"/>
    <property type="match status" value="1"/>
</dbReference>
<dbReference type="Pfam" id="PF03179">
    <property type="entry name" value="V-ATPase_G"/>
    <property type="match status" value="1"/>
</dbReference>
<evidence type="ECO:0000256" key="1">
    <source>
        <dbReference type="ARBA" id="ARBA00010066"/>
    </source>
</evidence>
<comment type="subunit">
    <text evidence="5">V-ATPase is a heteromultimeric enzyme made up of two complexes: the ATP-hydrolytic V1 complex and the proton translocation V0 complex.</text>
</comment>
<comment type="similarity">
    <text evidence="1 5">Belongs to the V-ATPase G subunit family.</text>
</comment>